<evidence type="ECO:0000256" key="4">
    <source>
        <dbReference type="HAMAP-Rule" id="MF_00995"/>
    </source>
</evidence>
<dbReference type="Proteomes" id="UP000009173">
    <property type="component" value="Chromosome"/>
</dbReference>
<evidence type="ECO:0000313" key="5">
    <source>
        <dbReference type="EMBL" id="ABM27572.1"/>
    </source>
</evidence>
<dbReference type="GO" id="GO:0016836">
    <property type="term" value="F:hydro-lyase activity"/>
    <property type="evidence" value="ECO:0007669"/>
    <property type="project" value="UniProtKB-UniRule"/>
</dbReference>
<comment type="function">
    <text evidence="4">Catalyzes the dehydration of chorismate into 3-[(1-carboxyvinyl)oxy]benzoate, a step in the biosynthesis of menaquinone (MK, vitamin K2).</text>
</comment>
<dbReference type="AlphaFoldDB" id="A0A0H3A518"/>
<dbReference type="KEGG" id="dvl:Dvul_0549"/>
<gene>
    <name evidence="4" type="primary">mqnA</name>
    <name evidence="5" type="ordered locus">Dvul_0549</name>
</gene>
<dbReference type="HAMAP" id="MF_00995">
    <property type="entry name" value="MqnA"/>
    <property type="match status" value="1"/>
</dbReference>
<protein>
    <recommendedName>
        <fullName evidence="4">Chorismate dehydratase</fullName>
        <ecNumber evidence="4">4.2.1.151</ecNumber>
    </recommendedName>
    <alternativeName>
        <fullName evidence="4">Menaquinone biosynthetic enzyme MqnA</fullName>
    </alternativeName>
</protein>
<comment type="catalytic activity">
    <reaction evidence="4">
        <text>chorismate = 3-[(1-carboxyvinyl)-oxy]benzoate + H2O</text>
        <dbReference type="Rhea" id="RHEA:40051"/>
        <dbReference type="ChEBI" id="CHEBI:15377"/>
        <dbReference type="ChEBI" id="CHEBI:29748"/>
        <dbReference type="ChEBI" id="CHEBI:76981"/>
        <dbReference type="EC" id="4.2.1.151"/>
    </reaction>
</comment>
<evidence type="ECO:0000313" key="6">
    <source>
        <dbReference type="Proteomes" id="UP000009173"/>
    </source>
</evidence>
<dbReference type="SUPFAM" id="SSF53850">
    <property type="entry name" value="Periplasmic binding protein-like II"/>
    <property type="match status" value="1"/>
</dbReference>
<keyword evidence="2 4" id="KW-0474">Menaquinone biosynthesis</keyword>
<dbReference type="EMBL" id="CP000527">
    <property type="protein sequence ID" value="ABM27572.1"/>
    <property type="molecule type" value="Genomic_DNA"/>
</dbReference>
<evidence type="ECO:0000256" key="1">
    <source>
        <dbReference type="ARBA" id="ARBA00004863"/>
    </source>
</evidence>
<dbReference type="UniPathway" id="UPA00079"/>
<dbReference type="Pfam" id="PF02621">
    <property type="entry name" value="VitK2_biosynth"/>
    <property type="match status" value="1"/>
</dbReference>
<dbReference type="Gene3D" id="3.40.190.10">
    <property type="entry name" value="Periplasmic binding protein-like II"/>
    <property type="match status" value="2"/>
</dbReference>
<dbReference type="GO" id="GO:0009234">
    <property type="term" value="P:menaquinone biosynthetic process"/>
    <property type="evidence" value="ECO:0007669"/>
    <property type="project" value="UniProtKB-UniRule"/>
</dbReference>
<dbReference type="CDD" id="cd13634">
    <property type="entry name" value="PBP2_Sco4506"/>
    <property type="match status" value="1"/>
</dbReference>
<organism evidence="5 6">
    <name type="scientific">Nitratidesulfovibrio vulgaris (strain DP4)</name>
    <name type="common">Desulfovibrio vulgaris</name>
    <dbReference type="NCBI Taxonomy" id="391774"/>
    <lineage>
        <taxon>Bacteria</taxon>
        <taxon>Pseudomonadati</taxon>
        <taxon>Thermodesulfobacteriota</taxon>
        <taxon>Desulfovibrionia</taxon>
        <taxon>Desulfovibrionales</taxon>
        <taxon>Desulfovibrionaceae</taxon>
        <taxon>Nitratidesulfovibrio</taxon>
    </lineage>
</organism>
<dbReference type="PANTHER" id="PTHR37690">
    <property type="entry name" value="CHORISMATE DEHYDRATASE"/>
    <property type="match status" value="1"/>
</dbReference>
<evidence type="ECO:0000256" key="2">
    <source>
        <dbReference type="ARBA" id="ARBA00022428"/>
    </source>
</evidence>
<dbReference type="HOGENOM" id="CLU_059898_0_0_7"/>
<reference evidence="6" key="1">
    <citation type="journal article" date="2009" name="Environ. Microbiol.">
        <title>Contribution of mobile genetic elements to Desulfovibrio vulgaris genome plasticity.</title>
        <authorList>
            <person name="Walker C.B."/>
            <person name="Stolyar S."/>
            <person name="Chivian D."/>
            <person name="Pinel N."/>
            <person name="Gabster J.A."/>
            <person name="Dehal P.S."/>
            <person name="He Z."/>
            <person name="Yang Z.K."/>
            <person name="Yen H.C."/>
            <person name="Zhou J."/>
            <person name="Wall J.D."/>
            <person name="Hazen T.C."/>
            <person name="Arkin A.P."/>
            <person name="Stahl D.A."/>
        </authorList>
    </citation>
    <scope>NUCLEOTIDE SEQUENCE [LARGE SCALE GENOMIC DNA]</scope>
    <source>
        <strain evidence="6">DP4</strain>
    </source>
</reference>
<accession>A0A0H3A518</accession>
<dbReference type="InterPro" id="IPR003773">
    <property type="entry name" value="Menaquinone_biosynth"/>
</dbReference>
<dbReference type="EC" id="4.2.1.151" evidence="4"/>
<comment type="pathway">
    <text evidence="1 4">Quinol/quinone metabolism; menaquinone biosynthesis.</text>
</comment>
<dbReference type="InterPro" id="IPR030868">
    <property type="entry name" value="MqnA"/>
</dbReference>
<name>A0A0H3A518_NITV4</name>
<keyword evidence="3 4" id="KW-0456">Lyase</keyword>
<proteinExistence type="inferred from homology"/>
<comment type="similarity">
    <text evidence="4">Belongs to the MqnA/MqnD family. MqnA subfamily.</text>
</comment>
<sequence>MRRAPRLTPCGERTMHTPCTYPLRLGRIGYLNVLPIYHPLETGIIPHEFDIVAGPPAVLNNMMARGDLHVSATSSIEYGRHADDYLLVPDMAIGSRGPVMSVLLLSRRPVEELAGQTVLVSAETHTSAALLRLLFREYYRFPVSYVTGCATTQIAGPEAPEAFLAIGDEALRLRNHPDYPHVLDLGEAWRQWTGLPFIFGVWVVSRAAAAACRFSENPADLLRRARDWGEAHMDTILDLTLQGCPLTREELRVYYDGLVYHLGDEEQEGLRLFYSRLAASGDLARAPALAFFGA</sequence>
<evidence type="ECO:0000256" key="3">
    <source>
        <dbReference type="ARBA" id="ARBA00023239"/>
    </source>
</evidence>
<dbReference type="PANTHER" id="PTHR37690:SF1">
    <property type="entry name" value="CHORISMATE DEHYDRATASE"/>
    <property type="match status" value="1"/>
</dbReference>